<accession>A0A0D0X4P9</accession>
<dbReference type="PANTHER" id="PTHR43084">
    <property type="entry name" value="PERSULFIDE DIOXYGENASE ETHE1"/>
    <property type="match status" value="1"/>
</dbReference>
<dbReference type="InterPro" id="IPR051682">
    <property type="entry name" value="Mito_Persulfide_Diox"/>
</dbReference>
<dbReference type="GO" id="GO:0050313">
    <property type="term" value="F:sulfur dioxygenase activity"/>
    <property type="evidence" value="ECO:0007669"/>
    <property type="project" value="InterPro"/>
</dbReference>
<organism evidence="3 4">
    <name type="scientific">Micromonospora haikouensis</name>
    <dbReference type="NCBI Taxonomy" id="686309"/>
    <lineage>
        <taxon>Bacteria</taxon>
        <taxon>Bacillati</taxon>
        <taxon>Actinomycetota</taxon>
        <taxon>Actinomycetes</taxon>
        <taxon>Micromonosporales</taxon>
        <taxon>Micromonosporaceae</taxon>
        <taxon>Micromonospora</taxon>
    </lineage>
</organism>
<dbReference type="FunFam" id="3.60.15.10:FF:000030">
    <property type="entry name" value="Metallo-beta-lactamase family protein"/>
    <property type="match status" value="1"/>
</dbReference>
<evidence type="ECO:0000313" key="4">
    <source>
        <dbReference type="Proteomes" id="UP000032254"/>
    </source>
</evidence>
<dbReference type="Pfam" id="PF00753">
    <property type="entry name" value="Lactamase_B"/>
    <property type="match status" value="1"/>
</dbReference>
<dbReference type="PANTHER" id="PTHR43084:SF1">
    <property type="entry name" value="PERSULFIDE DIOXYGENASE ETHE1, MITOCHONDRIAL"/>
    <property type="match status" value="1"/>
</dbReference>
<keyword evidence="4" id="KW-1185">Reference proteome</keyword>
<sequence length="459" mass="48828">MLFTQYYLDCLSQASYLVADERTGRAVLVDPRRDIGEYLADARAHGLTIEGVINTHFHADFLAGHLEVAAATGAWIGYGRRAETEYPIRKLADGERISLGDVTLEIMETPGHTPESISVLVYEHAADPVPHGVLTGDALFIGDVGRPDLLASLGVTAEELGAMLYDSVQRKLMGLPDEVRVFPAHGAGSACGKNLSTERQSTIGEQRRTNYACAPMSQGQFLALVTGGQPAAPGYFAFDAVLNRRAHELFDSRATARPLTAAEFAGARADGAVVVDARDPQEFAAGHVAGAINIPADGRFAETAGSVVAPDRAVLVVAPEGREEEIVVRLARIGFDRVLGHLRDAGATLAELASETSRASRVTATELRAALDRAEPPVVLDVRNIGEREQGAIAGSLHIPLAELTRRLDEVPADRPVVVHCAGGYRSSVAASLLRSAGRRDVSDLLGGYGAWRAAYAQV</sequence>
<dbReference type="SMART" id="SM00849">
    <property type="entry name" value="Lactamase_B"/>
    <property type="match status" value="1"/>
</dbReference>
<dbReference type="SUPFAM" id="SSF56281">
    <property type="entry name" value="Metallo-hydrolase/oxidoreductase"/>
    <property type="match status" value="1"/>
</dbReference>
<keyword evidence="3" id="KW-0808">Transferase</keyword>
<evidence type="ECO:0000256" key="1">
    <source>
        <dbReference type="ARBA" id="ARBA00022723"/>
    </source>
</evidence>
<protein>
    <submittedName>
        <fullName evidence="3">Sulfurtransferase</fullName>
    </submittedName>
</protein>
<dbReference type="GeneID" id="301304690"/>
<dbReference type="AlphaFoldDB" id="A0A0D0X4P9"/>
<evidence type="ECO:0000259" key="2">
    <source>
        <dbReference type="PROSITE" id="PS50206"/>
    </source>
</evidence>
<dbReference type="InterPro" id="IPR001763">
    <property type="entry name" value="Rhodanese-like_dom"/>
</dbReference>
<gene>
    <name evidence="3" type="ORF">TK50_11165</name>
</gene>
<dbReference type="OrthoDB" id="4828183at2"/>
<evidence type="ECO:0000313" key="3">
    <source>
        <dbReference type="EMBL" id="KIR65854.1"/>
    </source>
</evidence>
<dbReference type="GO" id="GO:0046872">
    <property type="term" value="F:metal ion binding"/>
    <property type="evidence" value="ECO:0007669"/>
    <property type="project" value="UniProtKB-KW"/>
</dbReference>
<dbReference type="EMBL" id="JXSX01000001">
    <property type="protein sequence ID" value="KIR65854.1"/>
    <property type="molecule type" value="Genomic_DNA"/>
</dbReference>
<dbReference type="InterPro" id="IPR001279">
    <property type="entry name" value="Metallo-B-lactamas"/>
</dbReference>
<dbReference type="Gene3D" id="3.40.250.10">
    <property type="entry name" value="Rhodanese-like domain"/>
    <property type="match status" value="2"/>
</dbReference>
<dbReference type="InterPro" id="IPR036866">
    <property type="entry name" value="RibonucZ/Hydroxyglut_hydro"/>
</dbReference>
<dbReference type="InterPro" id="IPR036873">
    <property type="entry name" value="Rhodanese-like_dom_sf"/>
</dbReference>
<dbReference type="CDD" id="cd07724">
    <property type="entry name" value="POD-like_MBL-fold"/>
    <property type="match status" value="1"/>
</dbReference>
<keyword evidence="1" id="KW-0479">Metal-binding</keyword>
<name>A0A0D0X4P9_9ACTN</name>
<dbReference type="PATRIC" id="fig|47853.6.peg.2367"/>
<dbReference type="CDD" id="cd00158">
    <property type="entry name" value="RHOD"/>
    <property type="match status" value="1"/>
</dbReference>
<dbReference type="RefSeq" id="WP_043962673.1">
    <property type="nucleotide sequence ID" value="NZ_JXSX01000001.1"/>
</dbReference>
<dbReference type="Proteomes" id="UP000032254">
    <property type="component" value="Unassembled WGS sequence"/>
</dbReference>
<dbReference type="PROSITE" id="PS50206">
    <property type="entry name" value="RHODANESE_3"/>
    <property type="match status" value="2"/>
</dbReference>
<feature type="domain" description="Rhodanese" evidence="2">
    <location>
        <begin position="373"/>
        <end position="457"/>
    </location>
</feature>
<reference evidence="3 4" key="1">
    <citation type="submission" date="2015-01" db="EMBL/GenBank/DDBJ databases">
        <title>Sequencing and annotation of Micromonospora carbonacea strain JXNU-1 genome.</title>
        <authorList>
            <person name="Long Z."/>
            <person name="Huang Y."/>
            <person name="Jiang Y."/>
        </authorList>
    </citation>
    <scope>NUCLEOTIDE SEQUENCE [LARGE SCALE GENOMIC DNA]</scope>
    <source>
        <strain evidence="3 4">JXNU-1</strain>
    </source>
</reference>
<dbReference type="Gene3D" id="3.60.15.10">
    <property type="entry name" value="Ribonuclease Z/Hydroxyacylglutathione hydrolase-like"/>
    <property type="match status" value="1"/>
</dbReference>
<dbReference type="GO" id="GO:0016740">
    <property type="term" value="F:transferase activity"/>
    <property type="evidence" value="ECO:0007669"/>
    <property type="project" value="UniProtKB-KW"/>
</dbReference>
<dbReference type="SMART" id="SM00450">
    <property type="entry name" value="RHOD"/>
    <property type="match status" value="2"/>
</dbReference>
<dbReference type="InterPro" id="IPR044528">
    <property type="entry name" value="POD-like_MBL-fold"/>
</dbReference>
<dbReference type="Pfam" id="PF00581">
    <property type="entry name" value="Rhodanese"/>
    <property type="match status" value="2"/>
</dbReference>
<feature type="domain" description="Rhodanese" evidence="2">
    <location>
        <begin position="268"/>
        <end position="297"/>
    </location>
</feature>
<dbReference type="GO" id="GO:0070813">
    <property type="term" value="P:hydrogen sulfide metabolic process"/>
    <property type="evidence" value="ECO:0007669"/>
    <property type="project" value="TreeGrafter"/>
</dbReference>
<proteinExistence type="predicted"/>
<comment type="caution">
    <text evidence="3">The sequence shown here is derived from an EMBL/GenBank/DDBJ whole genome shotgun (WGS) entry which is preliminary data.</text>
</comment>
<dbReference type="GO" id="GO:0006749">
    <property type="term" value="P:glutathione metabolic process"/>
    <property type="evidence" value="ECO:0007669"/>
    <property type="project" value="InterPro"/>
</dbReference>
<dbReference type="SUPFAM" id="SSF52821">
    <property type="entry name" value="Rhodanese/Cell cycle control phosphatase"/>
    <property type="match status" value="2"/>
</dbReference>